<accession>A0A937DJD1</accession>
<sequence>MEDKFIKTQIKANNIRIVLGILFTIVFWAIFIYKNLLTDFYLILLGSFTLYTLYAYIYVPIKKNKKLKQHNNE</sequence>
<keyword evidence="3" id="KW-1185">Reference proteome</keyword>
<dbReference type="RefSeq" id="WP_201918672.1">
    <property type="nucleotide sequence ID" value="NZ_JAERQG010000001.1"/>
</dbReference>
<keyword evidence="1" id="KW-1133">Transmembrane helix</keyword>
<comment type="caution">
    <text evidence="2">The sequence shown here is derived from an EMBL/GenBank/DDBJ whole genome shotgun (WGS) entry which is preliminary data.</text>
</comment>
<organism evidence="2 3">
    <name type="scientific">Marivirga atlantica</name>
    <dbReference type="NCBI Taxonomy" id="1548457"/>
    <lineage>
        <taxon>Bacteria</taxon>
        <taxon>Pseudomonadati</taxon>
        <taxon>Bacteroidota</taxon>
        <taxon>Cytophagia</taxon>
        <taxon>Cytophagales</taxon>
        <taxon>Marivirgaceae</taxon>
        <taxon>Marivirga</taxon>
    </lineage>
</organism>
<protein>
    <submittedName>
        <fullName evidence="2">Uncharacterized protein</fullName>
    </submittedName>
</protein>
<feature type="transmembrane region" description="Helical" evidence="1">
    <location>
        <begin position="40"/>
        <end position="59"/>
    </location>
</feature>
<gene>
    <name evidence="2" type="ORF">JKP34_05920</name>
</gene>
<evidence type="ECO:0000313" key="3">
    <source>
        <dbReference type="Proteomes" id="UP000642920"/>
    </source>
</evidence>
<name>A0A937DJD1_9BACT</name>
<dbReference type="Proteomes" id="UP000642920">
    <property type="component" value="Unassembled WGS sequence"/>
</dbReference>
<evidence type="ECO:0000256" key="1">
    <source>
        <dbReference type="SAM" id="Phobius"/>
    </source>
</evidence>
<evidence type="ECO:0000313" key="2">
    <source>
        <dbReference type="EMBL" id="MBL0764779.1"/>
    </source>
</evidence>
<keyword evidence="1" id="KW-0812">Transmembrane</keyword>
<dbReference type="AlphaFoldDB" id="A0A937DJD1"/>
<dbReference type="EMBL" id="JAERQG010000001">
    <property type="protein sequence ID" value="MBL0764779.1"/>
    <property type="molecule type" value="Genomic_DNA"/>
</dbReference>
<feature type="transmembrane region" description="Helical" evidence="1">
    <location>
        <begin position="12"/>
        <end position="34"/>
    </location>
</feature>
<keyword evidence="1" id="KW-0472">Membrane</keyword>
<reference evidence="2" key="1">
    <citation type="submission" date="2021-01" db="EMBL/GenBank/DDBJ databases">
        <title>Marivirga sp. nov., isolated from intertidal surface sediments.</title>
        <authorList>
            <person name="Zhang M."/>
        </authorList>
    </citation>
    <scope>NUCLEOTIDE SEQUENCE</scope>
    <source>
        <strain evidence="2">SM1354</strain>
    </source>
</reference>
<proteinExistence type="predicted"/>